<dbReference type="SUPFAM" id="SSF50692">
    <property type="entry name" value="ADC-like"/>
    <property type="match status" value="1"/>
</dbReference>
<protein>
    <submittedName>
        <fullName evidence="6">Histidine kinase</fullName>
    </submittedName>
</protein>
<keyword evidence="1" id="KW-0479">Metal-binding</keyword>
<dbReference type="EMBL" id="NVUL01000054">
    <property type="protein sequence ID" value="PCI76659.1"/>
    <property type="molecule type" value="Genomic_DNA"/>
</dbReference>
<dbReference type="AlphaFoldDB" id="A0A2A4X3H4"/>
<accession>A0A2A4X3H4</accession>
<comment type="caution">
    <text evidence="6">The sequence shown here is derived from an EMBL/GenBank/DDBJ whole genome shotgun (WGS) entry which is preliminary data.</text>
</comment>
<evidence type="ECO:0000313" key="7">
    <source>
        <dbReference type="Proteomes" id="UP000218767"/>
    </source>
</evidence>
<dbReference type="GO" id="GO:0030151">
    <property type="term" value="F:molybdenum ion binding"/>
    <property type="evidence" value="ECO:0007669"/>
    <property type="project" value="InterPro"/>
</dbReference>
<dbReference type="GO" id="GO:0051539">
    <property type="term" value="F:4 iron, 4 sulfur cluster binding"/>
    <property type="evidence" value="ECO:0007669"/>
    <property type="project" value="InterPro"/>
</dbReference>
<sequence>MQYVLSCAQKVGTRKLASAVQSKNTCKACAFGTGGQRGGLHNEYSNRIEICNKNIQAQLSDIRDPIPPQIFEQNSISELRELSAKQLEDLGRLSIPLHKAAQSDNYEAISYRQAYELIAERLQSSDPLRSFFYASGRSSNEAAFILQLFSRLYGCNHINNCSYYCHQASGVGLSHSIGSGTSTIQYGDLHKADLIFVFGANPASNHPRFVKVLLECRQRGGQVVVVNPAREAGLVRFASPSNFKSMITGGGEVASHYIQPHVGGDVALISGMAKYLIESDQVDREYIDSFCEQFDSYSQFIANLSWTEIESECGLERPQIKSLANLYAQSERTVFSWGMGLTHHHNGTDNIEAIASLALLRGMIGGEGKGLLPLRGHSNVQGVGSMGVTPALKTEVFSAIEKEFAVELPKYEGMDTLACIQAAFRGKIDFAFLLGGNLYAANPDTSFSEKALNQIPFKVMINSTLNQTHLNGVDGENLILPIRVRDEETQATTQESMFNYLRMSDGGFDRIEALHSEVDIISSIAAAVIDSDTLDFREFKRHDSIRKAIAKLIPGFAALADIDETKQEFHIEGRHLAKPHFATKSGKANFCIPSQTSWNTKTTKNSNQFTLTSVRSEGQFNTIIYSEEDVYRRQSHRQVLFISADDLEKLELKVGDKIDVSNATGTLSNLKLALYDIKPGNVMCYFPEANVLVPQSVDQRSRTPSFKSISVSIKKAAA</sequence>
<name>A0A2A4X3H4_9GAMM</name>
<keyword evidence="2" id="KW-0408">Iron</keyword>
<evidence type="ECO:0000259" key="4">
    <source>
        <dbReference type="Pfam" id="PF00384"/>
    </source>
</evidence>
<dbReference type="Gene3D" id="2.40.40.20">
    <property type="match status" value="1"/>
</dbReference>
<keyword evidence="3" id="KW-0411">Iron-sulfur</keyword>
<evidence type="ECO:0000256" key="3">
    <source>
        <dbReference type="ARBA" id="ARBA00023014"/>
    </source>
</evidence>
<dbReference type="GO" id="GO:1990204">
    <property type="term" value="C:oxidoreductase complex"/>
    <property type="evidence" value="ECO:0007669"/>
    <property type="project" value="UniProtKB-ARBA"/>
</dbReference>
<dbReference type="Pfam" id="PF01568">
    <property type="entry name" value="Molydop_binding"/>
    <property type="match status" value="1"/>
</dbReference>
<proteinExistence type="predicted"/>
<evidence type="ECO:0000256" key="1">
    <source>
        <dbReference type="ARBA" id="ARBA00022723"/>
    </source>
</evidence>
<dbReference type="PANTHER" id="PTHR43105:SF4">
    <property type="entry name" value="PROTEIN YDEP"/>
    <property type="match status" value="1"/>
</dbReference>
<dbReference type="InterPro" id="IPR009010">
    <property type="entry name" value="Asp_de-COase-like_dom_sf"/>
</dbReference>
<dbReference type="Gene3D" id="3.40.228.10">
    <property type="entry name" value="Dimethylsulfoxide Reductase, domain 2"/>
    <property type="match status" value="1"/>
</dbReference>
<dbReference type="GO" id="GO:0016301">
    <property type="term" value="F:kinase activity"/>
    <property type="evidence" value="ECO:0007669"/>
    <property type="project" value="UniProtKB-KW"/>
</dbReference>
<dbReference type="SUPFAM" id="SSF53706">
    <property type="entry name" value="Formate dehydrogenase/DMSO reductase, domains 1-3"/>
    <property type="match status" value="1"/>
</dbReference>
<keyword evidence="6" id="KW-0808">Transferase</keyword>
<dbReference type="InterPro" id="IPR010046">
    <property type="entry name" value="Mopterin_OxRdtse_a_bac"/>
</dbReference>
<dbReference type="GO" id="GO:0043546">
    <property type="term" value="F:molybdopterin cofactor binding"/>
    <property type="evidence" value="ECO:0007669"/>
    <property type="project" value="InterPro"/>
</dbReference>
<feature type="domain" description="Molybdopterin dinucleotide-binding" evidence="5">
    <location>
        <begin position="609"/>
        <end position="709"/>
    </location>
</feature>
<dbReference type="NCBIfam" id="TIGR01701">
    <property type="entry name" value="Fdhalpha-like"/>
    <property type="match status" value="1"/>
</dbReference>
<organism evidence="6 7">
    <name type="scientific">SAR86 cluster bacterium</name>
    <dbReference type="NCBI Taxonomy" id="2030880"/>
    <lineage>
        <taxon>Bacteria</taxon>
        <taxon>Pseudomonadati</taxon>
        <taxon>Pseudomonadota</taxon>
        <taxon>Gammaproteobacteria</taxon>
        <taxon>SAR86 cluster</taxon>
    </lineage>
</organism>
<feature type="domain" description="Molybdopterin oxidoreductase" evidence="4">
    <location>
        <begin position="92"/>
        <end position="464"/>
    </location>
</feature>
<evidence type="ECO:0000256" key="2">
    <source>
        <dbReference type="ARBA" id="ARBA00023004"/>
    </source>
</evidence>
<dbReference type="InterPro" id="IPR006656">
    <property type="entry name" value="Mopterin_OxRdtase"/>
</dbReference>
<dbReference type="GO" id="GO:0008863">
    <property type="term" value="F:formate dehydrogenase (NAD+) activity"/>
    <property type="evidence" value="ECO:0007669"/>
    <property type="project" value="InterPro"/>
</dbReference>
<gene>
    <name evidence="6" type="ORF">COB20_10045</name>
</gene>
<dbReference type="InterPro" id="IPR006657">
    <property type="entry name" value="MoPterin_dinucl-bd_dom"/>
</dbReference>
<dbReference type="PANTHER" id="PTHR43105">
    <property type="entry name" value="RESPIRATORY NITRATE REDUCTASE"/>
    <property type="match status" value="1"/>
</dbReference>
<dbReference type="GO" id="GO:0045333">
    <property type="term" value="P:cellular respiration"/>
    <property type="evidence" value="ECO:0007669"/>
    <property type="project" value="UniProtKB-ARBA"/>
</dbReference>
<dbReference type="Gene3D" id="3.40.50.740">
    <property type="match status" value="1"/>
</dbReference>
<dbReference type="PIRSF" id="PIRSF000144">
    <property type="entry name" value="CbbBc"/>
    <property type="match status" value="1"/>
</dbReference>
<evidence type="ECO:0000259" key="5">
    <source>
        <dbReference type="Pfam" id="PF01568"/>
    </source>
</evidence>
<keyword evidence="6" id="KW-0418">Kinase</keyword>
<dbReference type="InterPro" id="IPR050123">
    <property type="entry name" value="Prok_molybdopt-oxidoreductase"/>
</dbReference>
<dbReference type="GO" id="GO:0016020">
    <property type="term" value="C:membrane"/>
    <property type="evidence" value="ECO:0007669"/>
    <property type="project" value="TreeGrafter"/>
</dbReference>
<evidence type="ECO:0000313" key="6">
    <source>
        <dbReference type="EMBL" id="PCI76659.1"/>
    </source>
</evidence>
<dbReference type="Pfam" id="PF00384">
    <property type="entry name" value="Molybdopterin"/>
    <property type="match status" value="1"/>
</dbReference>
<dbReference type="Proteomes" id="UP000218767">
    <property type="component" value="Unassembled WGS sequence"/>
</dbReference>
<reference evidence="7" key="1">
    <citation type="submission" date="2017-08" db="EMBL/GenBank/DDBJ databases">
        <title>A dynamic microbial community with high functional redundancy inhabits the cold, oxic subseafloor aquifer.</title>
        <authorList>
            <person name="Tully B.J."/>
            <person name="Wheat C.G."/>
            <person name="Glazer B.T."/>
            <person name="Huber J.A."/>
        </authorList>
    </citation>
    <scope>NUCLEOTIDE SEQUENCE [LARGE SCALE GENOMIC DNA]</scope>
</reference>